<evidence type="ECO:0000256" key="1">
    <source>
        <dbReference type="SAM" id="Phobius"/>
    </source>
</evidence>
<proteinExistence type="predicted"/>
<feature type="transmembrane region" description="Helical" evidence="1">
    <location>
        <begin position="21"/>
        <end position="41"/>
    </location>
</feature>
<sequence>MVFILIGYFFNLLFFSFIKNVIGYCLLLICNALYVILLLYSVVNYSWYAILVYLIYVGGVYILFIFLSVHLPNVANFGTINFNLVLFFLFFFWELLNFGYDLHLSWFEYSNNFCSFQEGYIYVFLCCVLLLCFFLVSLINSSKESFLR</sequence>
<gene>
    <name evidence="2" type="primary">nad6</name>
</gene>
<feature type="transmembrane region" description="Helical" evidence="1">
    <location>
        <begin position="47"/>
        <end position="69"/>
    </location>
</feature>
<evidence type="ECO:0000313" key="2">
    <source>
        <dbReference type="EMBL" id="QOI72770.1"/>
    </source>
</evidence>
<dbReference type="EMBL" id="MN151340">
    <property type="protein sequence ID" value="QOI72770.1"/>
    <property type="molecule type" value="Genomic_DNA"/>
</dbReference>
<keyword evidence="1" id="KW-1133">Transmembrane helix</keyword>
<dbReference type="AlphaFoldDB" id="A0A7L8ZRR6"/>
<accession>A0A7L8ZRR6</accession>
<keyword evidence="2" id="KW-0496">Mitochondrion</keyword>
<organism evidence="2">
    <name type="scientific">Thaparocleidus asoti</name>
    <dbReference type="NCBI Taxonomy" id="341077"/>
    <lineage>
        <taxon>Eukaryota</taxon>
        <taxon>Metazoa</taxon>
        <taxon>Spiralia</taxon>
        <taxon>Lophotrochozoa</taxon>
        <taxon>Platyhelminthes</taxon>
        <taxon>Monogenea</taxon>
        <taxon>Monopisthocotylea</taxon>
        <taxon>Dactylogyridea</taxon>
        <taxon>Ancylodiscoididae</taxon>
        <taxon>Thaparocleidus</taxon>
    </lineage>
</organism>
<reference evidence="2" key="1">
    <citation type="journal article" date="2019" name="Int. J. Mol. Sci.">
        <title>Mitochondrial Genomes of Two Thaparocleidus Species (Platyhelminthes: Monogenea) Reveal the First rRNA Gene Rearrangement among the Neodermata.</title>
        <authorList>
            <person name="Zhang D."/>
            <person name="Zou H."/>
            <person name="Jakovlic I."/>
            <person name="Wu S.G."/>
            <person name="Li M."/>
            <person name="Zhang J."/>
            <person name="Chen R."/>
            <person name="Li W.X."/>
            <person name="Wang G.T."/>
        </authorList>
    </citation>
    <scope>NUCLEOTIDE SEQUENCE</scope>
</reference>
<protein>
    <submittedName>
        <fullName evidence="2">NADH dehydrogenase subunit 6</fullName>
    </submittedName>
</protein>
<feature type="transmembrane region" description="Helical" evidence="1">
    <location>
        <begin position="120"/>
        <end position="139"/>
    </location>
</feature>
<geneLocation type="mitochondrion" evidence="2"/>
<feature type="transmembrane region" description="Helical" evidence="1">
    <location>
        <begin position="81"/>
        <end position="100"/>
    </location>
</feature>
<keyword evidence="1" id="KW-0472">Membrane</keyword>
<keyword evidence="1" id="KW-0812">Transmembrane</keyword>
<name>A0A7L8ZRR6_9PLAT</name>